<organism evidence="9 10">
    <name type="scientific">Clostridium oryzae</name>
    <dbReference type="NCBI Taxonomy" id="1450648"/>
    <lineage>
        <taxon>Bacteria</taxon>
        <taxon>Bacillati</taxon>
        <taxon>Bacillota</taxon>
        <taxon>Clostridia</taxon>
        <taxon>Eubacteriales</taxon>
        <taxon>Clostridiaceae</taxon>
        <taxon>Clostridium</taxon>
    </lineage>
</organism>
<comment type="pathway">
    <text evidence="1">Glycan metabolism; L-arabinan degradation.</text>
</comment>
<dbReference type="InterPro" id="IPR050727">
    <property type="entry name" value="GH43_arabinanases"/>
</dbReference>
<dbReference type="Pfam" id="PF04616">
    <property type="entry name" value="Glyco_hydro_43"/>
    <property type="match status" value="1"/>
</dbReference>
<feature type="domain" description="Extracellular endo-alpha-(1-&gt;5)-L-arabinanase C-terminal" evidence="8">
    <location>
        <begin position="337"/>
        <end position="441"/>
    </location>
</feature>
<evidence type="ECO:0000256" key="2">
    <source>
        <dbReference type="ARBA" id="ARBA00009865"/>
    </source>
</evidence>
<feature type="active site" description="Proton acceptor" evidence="5">
    <location>
        <position position="43"/>
    </location>
</feature>
<sequence length="444" mass="50175">MAEFKDCKIEFPSKPPVPVTKPVFAQGEKPKEPDKMSLWGSHDPAIFHDPVSGNYYTYCTGAIARRSADMITWENIGKVVENPPKESFDWVGDNGIWAPDIIKMGNEYRLYCSNSTWGVRQSCIFLAVADNAEGPFIPRGCVIKTSEDSLVNAIDANLIKDEETGDIYMTYGSFWGGCHIIKLDKETGLAAEEGIGKCIACRPKWVDCAIEGPYIRYNPDTKYYYLFVSYGSLKSDYNIRVGRSIKVTGPYYDVNGRDMTDLDDYKNEVGYMIACGYHFNDGQGYMGPGHNSVLRDFDNEWYLVCHIREHDFKVPQISTMHIHKMLWTPDGWPVLNPQCYAGEKTQLIGKELIAGEYERIKLVPSIPQGVINSVPMTLEQDGRFTCCSINGHWEYIDGTTISISYGNTVETYKVTPAWDWQLDERTLAITGKDQYGVAVWGKKL</sequence>
<dbReference type="STRING" id="1450648.CLORY_06120"/>
<dbReference type="GO" id="GO:0005975">
    <property type="term" value="P:carbohydrate metabolic process"/>
    <property type="evidence" value="ECO:0007669"/>
    <property type="project" value="InterPro"/>
</dbReference>
<dbReference type="CDD" id="cd08998">
    <property type="entry name" value="GH43_Arb43a-like"/>
    <property type="match status" value="1"/>
</dbReference>
<evidence type="ECO:0000259" key="8">
    <source>
        <dbReference type="Pfam" id="PF16369"/>
    </source>
</evidence>
<dbReference type="Gene3D" id="2.115.10.20">
    <property type="entry name" value="Glycosyl hydrolase domain, family 43"/>
    <property type="match status" value="1"/>
</dbReference>
<dbReference type="InterPro" id="IPR032291">
    <property type="entry name" value="Abn2_C"/>
</dbReference>
<evidence type="ECO:0000256" key="5">
    <source>
        <dbReference type="PIRSR" id="PIRSR606710-1"/>
    </source>
</evidence>
<dbReference type="AlphaFoldDB" id="A0A1V4IWJ1"/>
<dbReference type="RefSeq" id="WP_079422064.1">
    <property type="nucleotide sequence ID" value="NZ_MZGV01000004.1"/>
</dbReference>
<dbReference type="OrthoDB" id="9801455at2"/>
<dbReference type="EC" id="3.2.1.99" evidence="9"/>
<dbReference type="EMBL" id="MZGV01000004">
    <property type="protein sequence ID" value="OPJ64418.1"/>
    <property type="molecule type" value="Genomic_DNA"/>
</dbReference>
<feature type="active site" description="Proton donor" evidence="5">
    <location>
        <position position="211"/>
    </location>
</feature>
<protein>
    <submittedName>
        <fullName evidence="9">Extracellular endo-alpha-(1-&gt;5)-L-arabinanase</fullName>
        <ecNumber evidence="9">3.2.1.99</ecNumber>
    </submittedName>
</protein>
<evidence type="ECO:0000256" key="7">
    <source>
        <dbReference type="RuleBase" id="RU361187"/>
    </source>
</evidence>
<dbReference type="InterPro" id="IPR023296">
    <property type="entry name" value="Glyco_hydro_beta-prop_sf"/>
</dbReference>
<reference evidence="9 10" key="1">
    <citation type="submission" date="2017-03" db="EMBL/GenBank/DDBJ databases">
        <title>Genome sequence of Clostridium oryzae DSM 28571.</title>
        <authorList>
            <person name="Poehlein A."/>
            <person name="Daniel R."/>
        </authorList>
    </citation>
    <scope>NUCLEOTIDE SEQUENCE [LARGE SCALE GENOMIC DNA]</scope>
    <source>
        <strain evidence="9 10">DSM 28571</strain>
    </source>
</reference>
<evidence type="ECO:0000256" key="6">
    <source>
        <dbReference type="PIRSR" id="PIRSR606710-2"/>
    </source>
</evidence>
<evidence type="ECO:0000313" key="9">
    <source>
        <dbReference type="EMBL" id="OPJ64418.1"/>
    </source>
</evidence>
<dbReference type="Pfam" id="PF16369">
    <property type="entry name" value="GH43_C"/>
    <property type="match status" value="1"/>
</dbReference>
<feature type="site" description="Important for catalytic activity, responsible for pKa modulation of the active site Glu and correct orientation of both the proton donor and substrate" evidence="6">
    <location>
        <position position="155"/>
    </location>
</feature>
<proteinExistence type="inferred from homology"/>
<dbReference type="GO" id="GO:0046558">
    <property type="term" value="F:arabinan endo-1,5-alpha-L-arabinosidase activity"/>
    <property type="evidence" value="ECO:0007669"/>
    <property type="project" value="UniProtKB-EC"/>
</dbReference>
<evidence type="ECO:0000256" key="4">
    <source>
        <dbReference type="ARBA" id="ARBA00023295"/>
    </source>
</evidence>
<dbReference type="PANTHER" id="PTHR43301">
    <property type="entry name" value="ARABINAN ENDO-1,5-ALPHA-L-ARABINOSIDASE"/>
    <property type="match status" value="1"/>
</dbReference>
<comment type="caution">
    <text evidence="9">The sequence shown here is derived from an EMBL/GenBank/DDBJ whole genome shotgun (WGS) entry which is preliminary data.</text>
</comment>
<evidence type="ECO:0000256" key="3">
    <source>
        <dbReference type="ARBA" id="ARBA00022801"/>
    </source>
</evidence>
<keyword evidence="4 7" id="KW-0326">Glycosidase</keyword>
<dbReference type="Gene3D" id="2.40.128.10">
    <property type="match status" value="1"/>
</dbReference>
<evidence type="ECO:0000256" key="1">
    <source>
        <dbReference type="ARBA" id="ARBA00004834"/>
    </source>
</evidence>
<gene>
    <name evidence="9" type="ORF">CLORY_06120</name>
</gene>
<comment type="similarity">
    <text evidence="2 7">Belongs to the glycosyl hydrolase 43 family.</text>
</comment>
<keyword evidence="3 7" id="KW-0378">Hydrolase</keyword>
<dbReference type="SUPFAM" id="SSF75005">
    <property type="entry name" value="Arabinanase/levansucrase/invertase"/>
    <property type="match status" value="1"/>
</dbReference>
<dbReference type="Proteomes" id="UP000190080">
    <property type="component" value="Unassembled WGS sequence"/>
</dbReference>
<name>A0A1V4IWJ1_9CLOT</name>
<evidence type="ECO:0000313" key="10">
    <source>
        <dbReference type="Proteomes" id="UP000190080"/>
    </source>
</evidence>
<accession>A0A1V4IWJ1</accession>
<keyword evidence="10" id="KW-1185">Reference proteome</keyword>
<dbReference type="PANTHER" id="PTHR43301:SF3">
    <property type="entry name" value="ARABINAN ENDO-1,5-ALPHA-L-ARABINOSIDASE A-RELATED"/>
    <property type="match status" value="1"/>
</dbReference>
<dbReference type="InterPro" id="IPR006710">
    <property type="entry name" value="Glyco_hydro_43"/>
</dbReference>